<evidence type="ECO:0000313" key="1">
    <source>
        <dbReference type="EMBL" id="CAG6617627.1"/>
    </source>
</evidence>
<protein>
    <submittedName>
        <fullName evidence="1">Uncharacterized protein</fullName>
    </submittedName>
</protein>
<organism evidence="1">
    <name type="scientific">Cacopsylla melanoneura</name>
    <dbReference type="NCBI Taxonomy" id="428564"/>
    <lineage>
        <taxon>Eukaryota</taxon>
        <taxon>Metazoa</taxon>
        <taxon>Ecdysozoa</taxon>
        <taxon>Arthropoda</taxon>
        <taxon>Hexapoda</taxon>
        <taxon>Insecta</taxon>
        <taxon>Pterygota</taxon>
        <taxon>Neoptera</taxon>
        <taxon>Paraneoptera</taxon>
        <taxon>Hemiptera</taxon>
        <taxon>Sternorrhyncha</taxon>
        <taxon>Psylloidea</taxon>
        <taxon>Psyllidae</taxon>
        <taxon>Psyllinae</taxon>
        <taxon>Cacopsylla</taxon>
    </lineage>
</organism>
<sequence length="99" mass="11420">MVSNHYIIFTFLRLGIFGRTFQPYLCTKMLSLEHNTSRYQKLLCPIKFIKTVLSTISVGTRSFCAQNQIQKVSLNKSDFKSFINTAVKGQDLEEGQFFL</sequence>
<proteinExistence type="predicted"/>
<dbReference type="EMBL" id="HBUF01039447">
    <property type="protein sequence ID" value="CAG6617627.1"/>
    <property type="molecule type" value="Transcribed_RNA"/>
</dbReference>
<reference evidence="1" key="1">
    <citation type="submission" date="2021-05" db="EMBL/GenBank/DDBJ databases">
        <authorList>
            <person name="Alioto T."/>
            <person name="Alioto T."/>
            <person name="Gomez Garrido J."/>
        </authorList>
    </citation>
    <scope>NUCLEOTIDE SEQUENCE</scope>
</reference>
<name>A0A8D8M4S1_9HEMI</name>
<accession>A0A8D8M4S1</accession>
<dbReference type="AlphaFoldDB" id="A0A8D8M4S1"/>